<accession>A0A0D9XI44</accession>
<reference evidence="3" key="2">
    <citation type="submission" date="2013-12" db="EMBL/GenBank/DDBJ databases">
        <authorList>
            <person name="Yu Y."/>
            <person name="Lee S."/>
            <person name="de Baynast K."/>
            <person name="Wissotski M."/>
            <person name="Liu L."/>
            <person name="Talag J."/>
            <person name="Goicoechea J."/>
            <person name="Angelova A."/>
            <person name="Jetty R."/>
            <person name="Kudrna D."/>
            <person name="Golser W."/>
            <person name="Rivera L."/>
            <person name="Zhang J."/>
            <person name="Wing R."/>
        </authorList>
    </citation>
    <scope>NUCLEOTIDE SEQUENCE</scope>
</reference>
<evidence type="ECO:0000313" key="2">
    <source>
        <dbReference type="EnsemblPlants" id="LPERR10G02720.1"/>
    </source>
</evidence>
<dbReference type="EnsemblPlants" id="LPERR10G02720.1">
    <property type="protein sequence ID" value="LPERR10G02720.1"/>
    <property type="gene ID" value="LPERR10G02720"/>
</dbReference>
<dbReference type="HOGENOM" id="CLU_2042233_0_0_1"/>
<dbReference type="Proteomes" id="UP000032180">
    <property type="component" value="Chromosome 10"/>
</dbReference>
<reference evidence="2" key="3">
    <citation type="submission" date="2015-04" db="UniProtKB">
        <authorList>
            <consortium name="EnsemblPlants"/>
        </authorList>
    </citation>
    <scope>IDENTIFICATION</scope>
</reference>
<feature type="signal peptide" evidence="1">
    <location>
        <begin position="1"/>
        <end position="25"/>
    </location>
</feature>
<keyword evidence="1" id="KW-0732">Signal</keyword>
<reference evidence="2 3" key="1">
    <citation type="submission" date="2012-08" db="EMBL/GenBank/DDBJ databases">
        <title>Oryza genome evolution.</title>
        <authorList>
            <person name="Wing R.A."/>
        </authorList>
    </citation>
    <scope>NUCLEOTIDE SEQUENCE</scope>
</reference>
<sequence>MASSVKLVVAVVLAVAMMMAATATAAYDAEPVEDCQTQTTYFSNCLGRGITEGCCGVVKEPGCLCQIKREAEVHCIPHRRCVVPKRLRIADMDLPCMRNLKCGKHA</sequence>
<name>A0A0D9XI44_9ORYZ</name>
<evidence type="ECO:0000256" key="1">
    <source>
        <dbReference type="SAM" id="SignalP"/>
    </source>
</evidence>
<dbReference type="eggNOG" id="ENOG502R3MQ">
    <property type="taxonomic scope" value="Eukaryota"/>
</dbReference>
<organism evidence="2 3">
    <name type="scientific">Leersia perrieri</name>
    <dbReference type="NCBI Taxonomy" id="77586"/>
    <lineage>
        <taxon>Eukaryota</taxon>
        <taxon>Viridiplantae</taxon>
        <taxon>Streptophyta</taxon>
        <taxon>Embryophyta</taxon>
        <taxon>Tracheophyta</taxon>
        <taxon>Spermatophyta</taxon>
        <taxon>Magnoliopsida</taxon>
        <taxon>Liliopsida</taxon>
        <taxon>Poales</taxon>
        <taxon>Poaceae</taxon>
        <taxon>BOP clade</taxon>
        <taxon>Oryzoideae</taxon>
        <taxon>Oryzeae</taxon>
        <taxon>Oryzinae</taxon>
        <taxon>Leersia</taxon>
    </lineage>
</organism>
<keyword evidence="3" id="KW-1185">Reference proteome</keyword>
<evidence type="ECO:0008006" key="4">
    <source>
        <dbReference type="Google" id="ProtNLM"/>
    </source>
</evidence>
<dbReference type="AlphaFoldDB" id="A0A0D9XI44"/>
<evidence type="ECO:0000313" key="3">
    <source>
        <dbReference type="Proteomes" id="UP000032180"/>
    </source>
</evidence>
<feature type="chain" id="PRO_5002349922" description="Bifunctional inhibitor/plant lipid transfer protein/seed storage helical domain-containing protein" evidence="1">
    <location>
        <begin position="26"/>
        <end position="106"/>
    </location>
</feature>
<proteinExistence type="predicted"/>
<protein>
    <recommendedName>
        <fullName evidence="4">Bifunctional inhibitor/plant lipid transfer protein/seed storage helical domain-containing protein</fullName>
    </recommendedName>
</protein>
<dbReference type="Gramene" id="LPERR10G02720.1">
    <property type="protein sequence ID" value="LPERR10G02720.1"/>
    <property type="gene ID" value="LPERR10G02720"/>
</dbReference>